<dbReference type="InterPro" id="IPR036390">
    <property type="entry name" value="WH_DNA-bd_sf"/>
</dbReference>
<dbReference type="Proteomes" id="UP000325161">
    <property type="component" value="Chromosome"/>
</dbReference>
<reference evidence="5 6" key="1">
    <citation type="submission" date="2019-08" db="EMBL/GenBank/DDBJ databases">
        <title>Amphibian skin-associated Pigmentiphaga: genome sequence and occurrence across geography and hosts.</title>
        <authorList>
            <person name="Bletz M.C."/>
            <person name="Bunk B."/>
            <person name="Sproeer C."/>
            <person name="Biwer P."/>
            <person name="Reiter S."/>
            <person name="Rabemananjara F.C.E."/>
            <person name="Schulz S."/>
            <person name="Overmann J."/>
            <person name="Vences M."/>
        </authorList>
    </citation>
    <scope>NUCLEOTIDE SEQUENCE [LARGE SCALE GENOMIC DNA]</scope>
    <source>
        <strain evidence="5 6">Mada1488</strain>
    </source>
</reference>
<evidence type="ECO:0000256" key="1">
    <source>
        <dbReference type="ARBA" id="ARBA00023015"/>
    </source>
</evidence>
<proteinExistence type="predicted"/>
<dbReference type="InterPro" id="IPR011711">
    <property type="entry name" value="GntR_C"/>
</dbReference>
<dbReference type="GO" id="GO:0003700">
    <property type="term" value="F:DNA-binding transcription factor activity"/>
    <property type="evidence" value="ECO:0007669"/>
    <property type="project" value="InterPro"/>
</dbReference>
<evidence type="ECO:0000256" key="3">
    <source>
        <dbReference type="ARBA" id="ARBA00023163"/>
    </source>
</evidence>
<dbReference type="SUPFAM" id="SSF46785">
    <property type="entry name" value="Winged helix' DNA-binding domain"/>
    <property type="match status" value="1"/>
</dbReference>
<dbReference type="Gene3D" id="1.10.10.10">
    <property type="entry name" value="Winged helix-like DNA-binding domain superfamily/Winged helix DNA-binding domain"/>
    <property type="match status" value="1"/>
</dbReference>
<dbReference type="Gene3D" id="1.20.120.530">
    <property type="entry name" value="GntR ligand-binding domain-like"/>
    <property type="match status" value="1"/>
</dbReference>
<dbReference type="InterPro" id="IPR000524">
    <property type="entry name" value="Tscrpt_reg_HTH_GntR"/>
</dbReference>
<dbReference type="RefSeq" id="WP_148818036.1">
    <property type="nucleotide sequence ID" value="NZ_CP043046.1"/>
</dbReference>
<dbReference type="AlphaFoldDB" id="A0A5C0B2S7"/>
<dbReference type="PANTHER" id="PTHR43537:SF45">
    <property type="entry name" value="GNTR FAMILY REGULATORY PROTEIN"/>
    <property type="match status" value="1"/>
</dbReference>
<dbReference type="GO" id="GO:0003677">
    <property type="term" value="F:DNA binding"/>
    <property type="evidence" value="ECO:0007669"/>
    <property type="project" value="UniProtKB-KW"/>
</dbReference>
<dbReference type="KEGG" id="pacr:FXN63_24035"/>
<dbReference type="OrthoDB" id="9799812at2"/>
<dbReference type="EMBL" id="CP043046">
    <property type="protein sequence ID" value="QEI08565.1"/>
    <property type="molecule type" value="Genomic_DNA"/>
</dbReference>
<dbReference type="Pfam" id="PF07729">
    <property type="entry name" value="FCD"/>
    <property type="match status" value="1"/>
</dbReference>
<keyword evidence="1" id="KW-0805">Transcription regulation</keyword>
<dbReference type="SMART" id="SM00895">
    <property type="entry name" value="FCD"/>
    <property type="match status" value="1"/>
</dbReference>
<dbReference type="SMART" id="SM00345">
    <property type="entry name" value="HTH_GNTR"/>
    <property type="match status" value="1"/>
</dbReference>
<dbReference type="SUPFAM" id="SSF48008">
    <property type="entry name" value="GntR ligand-binding domain-like"/>
    <property type="match status" value="1"/>
</dbReference>
<organism evidence="5 6">
    <name type="scientific">Pigmentiphaga aceris</name>
    <dbReference type="NCBI Taxonomy" id="1940612"/>
    <lineage>
        <taxon>Bacteria</taxon>
        <taxon>Pseudomonadati</taxon>
        <taxon>Pseudomonadota</taxon>
        <taxon>Betaproteobacteria</taxon>
        <taxon>Burkholderiales</taxon>
        <taxon>Alcaligenaceae</taxon>
        <taxon>Pigmentiphaga</taxon>
    </lineage>
</organism>
<dbReference type="PROSITE" id="PS50949">
    <property type="entry name" value="HTH_GNTR"/>
    <property type="match status" value="1"/>
</dbReference>
<dbReference type="InterPro" id="IPR036388">
    <property type="entry name" value="WH-like_DNA-bd_sf"/>
</dbReference>
<keyword evidence="2" id="KW-0238">DNA-binding</keyword>
<dbReference type="PANTHER" id="PTHR43537">
    <property type="entry name" value="TRANSCRIPTIONAL REGULATOR, GNTR FAMILY"/>
    <property type="match status" value="1"/>
</dbReference>
<evidence type="ECO:0000313" key="5">
    <source>
        <dbReference type="EMBL" id="QEI08565.1"/>
    </source>
</evidence>
<name>A0A5C0B2S7_9BURK</name>
<accession>A0A5C0B2S7</accession>
<evidence type="ECO:0000259" key="4">
    <source>
        <dbReference type="PROSITE" id="PS50949"/>
    </source>
</evidence>
<dbReference type="Pfam" id="PF00392">
    <property type="entry name" value="GntR"/>
    <property type="match status" value="1"/>
</dbReference>
<keyword evidence="6" id="KW-1185">Reference proteome</keyword>
<sequence>MHKIDAPSQLLERVYDAILDAICTGLLKAGERVTQEGLAAQLGVSRQPILQAIHLLKRQGFIEDSGRKGVEISAIDPARLVQLYQIRAALDGLAAREAASIVARNGAGDLREAGDAHLAAGQAAIASGSAGELIAADMAFHQFIYQRSGNPMIADTTAIHWQHIRRAMGAHLQSDAGTPEQSWREHAEILDAVIAGQAELAEQRARNHAERAAAVLVGRLAKQAEVDAAEHPQSLRLSAEG</sequence>
<gene>
    <name evidence="5" type="ORF">FXN63_24035</name>
</gene>
<dbReference type="InterPro" id="IPR008920">
    <property type="entry name" value="TF_FadR/GntR_C"/>
</dbReference>
<evidence type="ECO:0000256" key="2">
    <source>
        <dbReference type="ARBA" id="ARBA00023125"/>
    </source>
</evidence>
<protein>
    <submittedName>
        <fullName evidence="5">GntR family transcriptional regulator</fullName>
    </submittedName>
</protein>
<feature type="domain" description="HTH gntR-type" evidence="4">
    <location>
        <begin position="8"/>
        <end position="75"/>
    </location>
</feature>
<keyword evidence="3" id="KW-0804">Transcription</keyword>
<evidence type="ECO:0000313" key="6">
    <source>
        <dbReference type="Proteomes" id="UP000325161"/>
    </source>
</evidence>